<dbReference type="PANTHER" id="PTHR34405:SF3">
    <property type="entry name" value="CRISPR-ASSOCIATED ENDORIBONUCLEASE CAS2 3"/>
    <property type="match status" value="1"/>
</dbReference>
<dbReference type="GO" id="GO:0016787">
    <property type="term" value="F:hydrolase activity"/>
    <property type="evidence" value="ECO:0007669"/>
    <property type="project" value="UniProtKB-KW"/>
</dbReference>
<dbReference type="InterPro" id="IPR021127">
    <property type="entry name" value="CRISPR_associated_Cas2"/>
</dbReference>
<dbReference type="Gene3D" id="3.30.70.240">
    <property type="match status" value="1"/>
</dbReference>
<dbReference type="GO" id="GO:0043571">
    <property type="term" value="P:maintenance of CRISPR repeat elements"/>
    <property type="evidence" value="ECO:0007669"/>
    <property type="project" value="UniProtKB-UniRule"/>
</dbReference>
<keyword evidence="8 9" id="KW-0051">Antiviral defense</keyword>
<evidence type="ECO:0000256" key="5">
    <source>
        <dbReference type="ARBA" id="ARBA00022759"/>
    </source>
</evidence>
<dbReference type="Proteomes" id="UP000013041">
    <property type="component" value="Unassembled WGS sequence"/>
</dbReference>
<dbReference type="SUPFAM" id="SSF143430">
    <property type="entry name" value="TTP0101/SSO1404-like"/>
    <property type="match status" value="1"/>
</dbReference>
<dbReference type="HOGENOM" id="CLU_161124_3_1_9"/>
<evidence type="ECO:0000256" key="9">
    <source>
        <dbReference type="HAMAP-Rule" id="MF_01471"/>
    </source>
</evidence>
<keyword evidence="5 9" id="KW-0255">Endonuclease</keyword>
<accession>R0BG75</accession>
<dbReference type="Pfam" id="PF09827">
    <property type="entry name" value="CRISPR_Cas2"/>
    <property type="match status" value="1"/>
</dbReference>
<keyword evidence="4 9" id="KW-0479">Metal-binding</keyword>
<gene>
    <name evidence="9" type="primary">cas2</name>
    <name evidence="10" type="ORF">HMPREF1097_00960</name>
</gene>
<comment type="function">
    <text evidence="9">CRISPR (clustered regularly interspaced short palindromic repeat), is an adaptive immune system that provides protection against mobile genetic elements (viruses, transposable elements and conjugative plasmids). CRISPR clusters contain sequences complementary to antecedent mobile elements and target invading nucleic acids. CRISPR clusters are transcribed and processed into CRISPR RNA (crRNA). Functions as a ssRNA-specific endoribonuclease. Involved in the integration of spacer DNA into the CRISPR cassette.</text>
</comment>
<evidence type="ECO:0000313" key="11">
    <source>
        <dbReference type="Proteomes" id="UP000013041"/>
    </source>
</evidence>
<evidence type="ECO:0000256" key="2">
    <source>
        <dbReference type="ARBA" id="ARBA00009959"/>
    </source>
</evidence>
<dbReference type="InterPro" id="IPR019199">
    <property type="entry name" value="Virulence_VapD/CRISPR_Cas2"/>
</dbReference>
<organism evidence="10 11">
    <name type="scientific">Enterocloster bolteae 90B8</name>
    <dbReference type="NCBI Taxonomy" id="997897"/>
    <lineage>
        <taxon>Bacteria</taxon>
        <taxon>Bacillati</taxon>
        <taxon>Bacillota</taxon>
        <taxon>Clostridia</taxon>
        <taxon>Lachnospirales</taxon>
        <taxon>Lachnospiraceae</taxon>
        <taxon>Enterocloster</taxon>
    </lineage>
</organism>
<keyword evidence="7 9" id="KW-0460">Magnesium</keyword>
<comment type="caution">
    <text evidence="10">The sequence shown here is derived from an EMBL/GenBank/DDBJ whole genome shotgun (WGS) entry which is preliminary data.</text>
</comment>
<dbReference type="GO" id="GO:0004521">
    <property type="term" value="F:RNA endonuclease activity"/>
    <property type="evidence" value="ECO:0007669"/>
    <property type="project" value="InterPro"/>
</dbReference>
<keyword evidence="6 9" id="KW-0378">Hydrolase</keyword>
<dbReference type="AlphaFoldDB" id="R0BG75"/>
<evidence type="ECO:0000256" key="1">
    <source>
        <dbReference type="ARBA" id="ARBA00001946"/>
    </source>
</evidence>
<comment type="subunit">
    <text evidence="9">Homodimer, forms a heterotetramer with a Cas1 homodimer.</text>
</comment>
<proteinExistence type="inferred from homology"/>
<dbReference type="EMBL" id="AGYG01000006">
    <property type="protein sequence ID" value="ENZ43227.1"/>
    <property type="molecule type" value="Genomic_DNA"/>
</dbReference>
<dbReference type="EC" id="3.1.-.-" evidence="9"/>
<protein>
    <recommendedName>
        <fullName evidence="9">CRISPR-associated endoribonuclease Cas2</fullName>
        <ecNumber evidence="9">3.1.-.-</ecNumber>
    </recommendedName>
</protein>
<evidence type="ECO:0000256" key="7">
    <source>
        <dbReference type="ARBA" id="ARBA00022842"/>
    </source>
</evidence>
<dbReference type="PIRSF" id="PIRSF032582">
    <property type="entry name" value="Cas2"/>
    <property type="match status" value="1"/>
</dbReference>
<evidence type="ECO:0000256" key="3">
    <source>
        <dbReference type="ARBA" id="ARBA00022722"/>
    </source>
</evidence>
<evidence type="ECO:0000256" key="8">
    <source>
        <dbReference type="ARBA" id="ARBA00023118"/>
    </source>
</evidence>
<dbReference type="PANTHER" id="PTHR34405">
    <property type="entry name" value="CRISPR-ASSOCIATED ENDORIBONUCLEASE CAS2"/>
    <property type="match status" value="1"/>
</dbReference>
<keyword evidence="3 9" id="KW-0540">Nuclease</keyword>
<dbReference type="HAMAP" id="MF_01471">
    <property type="entry name" value="Cas2"/>
    <property type="match status" value="1"/>
</dbReference>
<sequence length="109" mass="12628">MPIRRSYGNEVMDLLVLITYDINITEAAGARRLRRVAKQCVNYGTRVQNSVFECQVDATQYAKLKHLLLKEIDEEKDSLRFYSLGNHYNGKVEHYGVRRGIQVDEPLIL</sequence>
<dbReference type="CDD" id="cd09725">
    <property type="entry name" value="Cas2_I_II_III"/>
    <property type="match status" value="1"/>
</dbReference>
<evidence type="ECO:0000313" key="10">
    <source>
        <dbReference type="EMBL" id="ENZ43227.1"/>
    </source>
</evidence>
<evidence type="ECO:0000256" key="6">
    <source>
        <dbReference type="ARBA" id="ARBA00022801"/>
    </source>
</evidence>
<comment type="cofactor">
    <cofactor evidence="1 9">
        <name>Mg(2+)</name>
        <dbReference type="ChEBI" id="CHEBI:18420"/>
    </cofactor>
</comment>
<evidence type="ECO:0000256" key="4">
    <source>
        <dbReference type="ARBA" id="ARBA00022723"/>
    </source>
</evidence>
<dbReference type="GO" id="GO:0051607">
    <property type="term" value="P:defense response to virus"/>
    <property type="evidence" value="ECO:0007669"/>
    <property type="project" value="UniProtKB-UniRule"/>
</dbReference>
<reference evidence="10 11" key="1">
    <citation type="submission" date="2013-01" db="EMBL/GenBank/DDBJ databases">
        <title>The Genome Sequence of Clostridium bolteae 90B8.</title>
        <authorList>
            <consortium name="The Broad Institute Genome Sequencing Platform"/>
            <person name="Earl A."/>
            <person name="Ward D."/>
            <person name="Feldgarden M."/>
            <person name="Gevers D."/>
            <person name="Courvalin P."/>
            <person name="Lambert T."/>
            <person name="Walker B."/>
            <person name="Young S.K."/>
            <person name="Zeng Q."/>
            <person name="Gargeya S."/>
            <person name="Fitzgerald M."/>
            <person name="Haas B."/>
            <person name="Abouelleil A."/>
            <person name="Alvarado L."/>
            <person name="Arachchi H.M."/>
            <person name="Berlin A.M."/>
            <person name="Chapman S.B."/>
            <person name="Dewar J."/>
            <person name="Goldberg J."/>
            <person name="Griggs A."/>
            <person name="Gujja S."/>
            <person name="Hansen M."/>
            <person name="Howarth C."/>
            <person name="Imamovic A."/>
            <person name="Larimer J."/>
            <person name="McCowan C."/>
            <person name="Murphy C."/>
            <person name="Neiman D."/>
            <person name="Pearson M."/>
            <person name="Priest M."/>
            <person name="Roberts A."/>
            <person name="Saif S."/>
            <person name="Shea T."/>
            <person name="Sisk P."/>
            <person name="Sykes S."/>
            <person name="Wortman J."/>
            <person name="Nusbaum C."/>
            <person name="Birren B."/>
        </authorList>
    </citation>
    <scope>NUCLEOTIDE SEQUENCE [LARGE SCALE GENOMIC DNA]</scope>
    <source>
        <strain evidence="10 11">90B8</strain>
    </source>
</reference>
<comment type="similarity">
    <text evidence="2 9">Belongs to the CRISPR-associated endoribonuclease Cas2 protein family.</text>
</comment>
<feature type="binding site" evidence="9">
    <location>
        <position position="21"/>
    </location>
    <ligand>
        <name>Mg(2+)</name>
        <dbReference type="ChEBI" id="CHEBI:18420"/>
        <note>catalytic</note>
    </ligand>
</feature>
<dbReference type="GO" id="GO:0046872">
    <property type="term" value="F:metal ion binding"/>
    <property type="evidence" value="ECO:0007669"/>
    <property type="project" value="UniProtKB-UniRule"/>
</dbReference>
<dbReference type="NCBIfam" id="TIGR01573">
    <property type="entry name" value="cas2"/>
    <property type="match status" value="1"/>
</dbReference>
<name>R0BG75_9FIRM</name>